<dbReference type="PANTHER" id="PTHR13298">
    <property type="entry name" value="CYTOSOLIC REGULATOR PIANISSIMO"/>
    <property type="match status" value="1"/>
</dbReference>
<dbReference type="InterPro" id="IPR028268">
    <property type="entry name" value="Pianissimo_fam"/>
</dbReference>
<dbReference type="Pfam" id="PF14666">
    <property type="entry name" value="RICTOR_M"/>
    <property type="match status" value="1"/>
</dbReference>
<feature type="region of interest" description="Disordered" evidence="2">
    <location>
        <begin position="1106"/>
        <end position="1128"/>
    </location>
</feature>
<evidence type="ECO:0000256" key="1">
    <source>
        <dbReference type="ARBA" id="ARBA00008878"/>
    </source>
</evidence>
<comment type="caution">
    <text evidence="6">The sequence shown here is derived from an EMBL/GenBank/DDBJ whole genome shotgun (WGS) entry which is preliminary data.</text>
</comment>
<dbReference type="InterPro" id="IPR029451">
    <property type="entry name" value="RICTOR_M"/>
</dbReference>
<gene>
    <name evidence="6" type="ORF">TRICI_003895</name>
</gene>
<dbReference type="GO" id="GO:0031932">
    <property type="term" value="C:TORC2 complex"/>
    <property type="evidence" value="ECO:0007669"/>
    <property type="project" value="InterPro"/>
</dbReference>
<evidence type="ECO:0008006" key="8">
    <source>
        <dbReference type="Google" id="ProtNLM"/>
    </source>
</evidence>
<organism evidence="6 7">
    <name type="scientific">Trichomonascus ciferrii</name>
    <dbReference type="NCBI Taxonomy" id="44093"/>
    <lineage>
        <taxon>Eukaryota</taxon>
        <taxon>Fungi</taxon>
        <taxon>Dikarya</taxon>
        <taxon>Ascomycota</taxon>
        <taxon>Saccharomycotina</taxon>
        <taxon>Dipodascomycetes</taxon>
        <taxon>Dipodascales</taxon>
        <taxon>Trichomonascaceae</taxon>
        <taxon>Trichomonascus</taxon>
        <taxon>Trichomonascus ciferrii complex</taxon>
    </lineage>
</organism>
<dbReference type="AlphaFoldDB" id="A0A642V201"/>
<evidence type="ECO:0000259" key="3">
    <source>
        <dbReference type="SMART" id="SM01307"/>
    </source>
</evidence>
<dbReference type="Proteomes" id="UP000761534">
    <property type="component" value="Unassembled WGS sequence"/>
</dbReference>
<reference evidence="6" key="1">
    <citation type="journal article" date="2019" name="G3 (Bethesda)">
        <title>Genome Assemblies of Two Rare Opportunistic Yeast Pathogens: Diutina rugosa (syn. Candida rugosa) and Trichomonascus ciferrii (syn. Candida ciferrii).</title>
        <authorList>
            <person name="Mixao V."/>
            <person name="Saus E."/>
            <person name="Hansen A.P."/>
            <person name="Lass-Florl C."/>
            <person name="Gabaldon T."/>
        </authorList>
    </citation>
    <scope>NUCLEOTIDE SEQUENCE</scope>
    <source>
        <strain evidence="6">CBS 4856</strain>
    </source>
</reference>
<dbReference type="InterPro" id="IPR016024">
    <property type="entry name" value="ARM-type_fold"/>
</dbReference>
<dbReference type="VEuPathDB" id="FungiDB:TRICI_003895"/>
<evidence type="ECO:0000259" key="4">
    <source>
        <dbReference type="SMART" id="SM01308"/>
    </source>
</evidence>
<dbReference type="SMART" id="SM01308">
    <property type="entry name" value="RICTOR_N"/>
    <property type="match status" value="1"/>
</dbReference>
<feature type="domain" description="Rapamycin-insensitive companion of mTOR middle" evidence="3">
    <location>
        <begin position="496"/>
        <end position="720"/>
    </location>
</feature>
<keyword evidence="7" id="KW-1185">Reference proteome</keyword>
<dbReference type="Pfam" id="PF14664">
    <property type="entry name" value="RICTOR_N"/>
    <property type="match status" value="1"/>
</dbReference>
<dbReference type="SMART" id="SM01303">
    <property type="entry name" value="RasGEF_N_2"/>
    <property type="match status" value="1"/>
</dbReference>
<dbReference type="InterPro" id="IPR011989">
    <property type="entry name" value="ARM-like"/>
</dbReference>
<dbReference type="InterPro" id="IPR029453">
    <property type="entry name" value="Rictor_IV"/>
</dbReference>
<dbReference type="OrthoDB" id="271111at2759"/>
<evidence type="ECO:0000259" key="5">
    <source>
        <dbReference type="SMART" id="SM01310"/>
    </source>
</evidence>
<dbReference type="SMART" id="SM01307">
    <property type="entry name" value="RICTOR_M"/>
    <property type="match status" value="1"/>
</dbReference>
<name>A0A642V201_9ASCO</name>
<dbReference type="PANTHER" id="PTHR13298:SF11">
    <property type="entry name" value="RAPAMYCIN-INSENSITIVE COMPANION OF MTOR"/>
    <property type="match status" value="1"/>
</dbReference>
<dbReference type="InterPro" id="IPR029452">
    <property type="entry name" value="RICTOR_V"/>
</dbReference>
<accession>A0A642V201</accession>
<feature type="domain" description="Rapamycin-insensitive companion of mTOR" evidence="5">
    <location>
        <begin position="891"/>
        <end position="963"/>
    </location>
</feature>
<comment type="similarity">
    <text evidence="1">Belongs to the RICTOR family.</text>
</comment>
<dbReference type="Pfam" id="PF14668">
    <property type="entry name" value="RICTOR_V"/>
    <property type="match status" value="1"/>
</dbReference>
<sequence>MLGPENNGLRRTLRDYRSRCEFYRMLMCLIDEREAGRESPTWSLGDILQSLEGSSLQDSEFLIARANDLVSLLQRHPLIKYDLAMAQVGDRIRVLLMHKRSEVIAAGYRVARYLITDLDSLKNIRSLQTDYLVVRTLTKDSKSQIERVQAVKFIRSFLDLQGGVYEISNSIIRAFVAVAEQSDDKLRNISVETLAEIFLQNPEAVCQGGGVRIILQSIVDGPYELSLPMAMTVMYCIDSPKSRQLLRDGRDLDYLISAFTDFQIRGHVHSEKLHNSAKVLSYILRTWPGLYAFSVDDFNALRVLIRCMRVPVPALRDVLLDLFFSLFRIKPLSWSSSYLAGRRLTTFGRVPDLSQEYSGEKRPEDVDCRFVDHFTAILLQIFIKCGLLETLMAILENNDDVGNSRKATLLLSEVVSMAGNLLPSDQVRKISMLPDLFTLATGGENTDDKAVASGAIYQIDKISRNIHKARSLKNRQHEYPAKGRSNQVKVKMGVQIDDASFKQLLMDTQVLNTKTYTKWNWDALSELIHGPLLNPRRLEEAIKTTKFMKRLISFYRPFKYRFSSIKRTKPNQKYVDVGRDLLITLLYNQEGVKYLTENKLLRQIAECLAQLDPMSGITSPEPLFSSQRLANTLSYGYFTLLGTLSADPNGMLMMERWRMFNMFYHLSELSSREDLIKGFLESMDYNLQGHPRIILEKTLTTAQREVRLFATGHLRRLQKSSQETQKWAIGLLVTQLYDPDVEVCKLAVEVLESFCEVPQNLEHFVKLKPSLDHLGEIGTPLLLRFLSTSSGFQYLKDLDYVNREMDNWFHGQNEHYVVQIEEYLESVQTTWTPETSPKNEENVPIMMPRHFYGELTLTTEGCQLLQSKGHFASFVDYIHQHKDENEDKEVITKVKGCIWAVGNIGANVKGVPFLDDCGVTGDIVSIVENTGVCSLKGTAFFALGLISSTDEGMEILDEYGWDSVLKIMNTPRGISLPYSLSQIFSNMPEVEAPEPTNEDEDDADDTLEELTVETEKEFESEVDFPQLQDPIKRKIIHELSNLSNQILANDASKQLVKLEARHGDRFQSVDLFMEAMRLLEQYRYKLPVRRFIFELFDTSQLLEKMAKKQKRRGRHSSDNNNNNSNPSK</sequence>
<dbReference type="SMART" id="SM01310">
    <property type="entry name" value="RICTOR_V"/>
    <property type="match status" value="1"/>
</dbReference>
<protein>
    <recommendedName>
        <fullName evidence="8">Rapamycin-insensitive companion of mTOR middle domain-containing protein</fullName>
    </recommendedName>
</protein>
<dbReference type="Pfam" id="PF14663">
    <property type="entry name" value="RasGEF_N_2"/>
    <property type="match status" value="1"/>
</dbReference>
<evidence type="ECO:0000313" key="7">
    <source>
        <dbReference type="Proteomes" id="UP000761534"/>
    </source>
</evidence>
<feature type="domain" description="Rapamycin-insensitive companion of mTOR N-terminal" evidence="4">
    <location>
        <begin position="63"/>
        <end position="423"/>
    </location>
</feature>
<dbReference type="InterPro" id="IPR028267">
    <property type="entry name" value="Pianissimo_N"/>
</dbReference>
<dbReference type="SUPFAM" id="SSF48371">
    <property type="entry name" value="ARM repeat"/>
    <property type="match status" value="1"/>
</dbReference>
<dbReference type="EMBL" id="SWFS01000291">
    <property type="protein sequence ID" value="KAA8911173.1"/>
    <property type="molecule type" value="Genomic_DNA"/>
</dbReference>
<dbReference type="Gene3D" id="1.25.10.10">
    <property type="entry name" value="Leucine-rich Repeat Variant"/>
    <property type="match status" value="1"/>
</dbReference>
<proteinExistence type="inferred from homology"/>
<dbReference type="GO" id="GO:0038203">
    <property type="term" value="P:TORC2 signaling"/>
    <property type="evidence" value="ECO:0007669"/>
    <property type="project" value="TreeGrafter"/>
</dbReference>
<evidence type="ECO:0000313" key="6">
    <source>
        <dbReference type="EMBL" id="KAA8911173.1"/>
    </source>
</evidence>
<feature type="compositionally biased region" description="Low complexity" evidence="2">
    <location>
        <begin position="1118"/>
        <end position="1128"/>
    </location>
</feature>
<evidence type="ECO:0000256" key="2">
    <source>
        <dbReference type="SAM" id="MobiDB-lite"/>
    </source>
</evidence>